<organism evidence="14 15">
    <name type="scientific">Paraglomus occultum</name>
    <dbReference type="NCBI Taxonomy" id="144539"/>
    <lineage>
        <taxon>Eukaryota</taxon>
        <taxon>Fungi</taxon>
        <taxon>Fungi incertae sedis</taxon>
        <taxon>Mucoromycota</taxon>
        <taxon>Glomeromycotina</taxon>
        <taxon>Glomeromycetes</taxon>
        <taxon>Paraglomerales</taxon>
        <taxon>Paraglomeraceae</taxon>
        <taxon>Paraglomus</taxon>
    </lineage>
</organism>
<gene>
    <name evidence="14" type="ORF">POCULU_LOCUS3015</name>
</gene>
<evidence type="ECO:0000313" key="14">
    <source>
        <dbReference type="EMBL" id="CAG8509931.1"/>
    </source>
</evidence>
<dbReference type="AlphaFoldDB" id="A0A9N9F591"/>
<dbReference type="InterPro" id="IPR011009">
    <property type="entry name" value="Kinase-like_dom_sf"/>
</dbReference>
<dbReference type="PROSITE" id="PS00108">
    <property type="entry name" value="PROTEIN_KINASE_ST"/>
    <property type="match status" value="1"/>
</dbReference>
<evidence type="ECO:0000313" key="15">
    <source>
        <dbReference type="Proteomes" id="UP000789572"/>
    </source>
</evidence>
<evidence type="ECO:0000256" key="4">
    <source>
        <dbReference type="ARBA" id="ARBA00022679"/>
    </source>
</evidence>
<feature type="compositionally biased region" description="Basic residues" evidence="12">
    <location>
        <begin position="36"/>
        <end position="46"/>
    </location>
</feature>
<dbReference type="PANTHER" id="PTHR24058">
    <property type="entry name" value="DUAL SPECIFICITY PROTEIN KINASE"/>
    <property type="match status" value="1"/>
</dbReference>
<dbReference type="EMBL" id="CAJVPJ010000310">
    <property type="protein sequence ID" value="CAG8509931.1"/>
    <property type="molecule type" value="Genomic_DNA"/>
</dbReference>
<dbReference type="InterPro" id="IPR008271">
    <property type="entry name" value="Ser/Thr_kinase_AS"/>
</dbReference>
<dbReference type="GO" id="GO:0004674">
    <property type="term" value="F:protein serine/threonine kinase activity"/>
    <property type="evidence" value="ECO:0007669"/>
    <property type="project" value="UniProtKB-KW"/>
</dbReference>
<dbReference type="EC" id="2.7.12.1" evidence="2"/>
<keyword evidence="7 11" id="KW-0067">ATP-binding</keyword>
<feature type="compositionally biased region" description="Polar residues" evidence="12">
    <location>
        <begin position="141"/>
        <end position="150"/>
    </location>
</feature>
<feature type="compositionally biased region" description="Polar residues" evidence="12">
    <location>
        <begin position="245"/>
        <end position="260"/>
    </location>
</feature>
<evidence type="ECO:0000256" key="6">
    <source>
        <dbReference type="ARBA" id="ARBA00022777"/>
    </source>
</evidence>
<feature type="compositionally biased region" description="Polar residues" evidence="12">
    <location>
        <begin position="472"/>
        <end position="481"/>
    </location>
</feature>
<feature type="region of interest" description="Disordered" evidence="12">
    <location>
        <begin position="84"/>
        <end position="169"/>
    </location>
</feature>
<dbReference type="GO" id="GO:0004712">
    <property type="term" value="F:protein serine/threonine/tyrosine kinase activity"/>
    <property type="evidence" value="ECO:0007669"/>
    <property type="project" value="UniProtKB-EC"/>
</dbReference>
<keyword evidence="3" id="KW-0723">Serine/threonine-protein kinase</keyword>
<evidence type="ECO:0000259" key="13">
    <source>
        <dbReference type="PROSITE" id="PS50011"/>
    </source>
</evidence>
<evidence type="ECO:0000256" key="12">
    <source>
        <dbReference type="SAM" id="MobiDB-lite"/>
    </source>
</evidence>
<dbReference type="InterPro" id="IPR017441">
    <property type="entry name" value="Protein_kinase_ATP_BS"/>
</dbReference>
<evidence type="ECO:0000256" key="8">
    <source>
        <dbReference type="ARBA" id="ARBA00049003"/>
    </source>
</evidence>
<feature type="compositionally biased region" description="Polar residues" evidence="12">
    <location>
        <begin position="392"/>
        <end position="403"/>
    </location>
</feature>
<feature type="compositionally biased region" description="Basic and acidic residues" evidence="12">
    <location>
        <begin position="349"/>
        <end position="359"/>
    </location>
</feature>
<evidence type="ECO:0000256" key="10">
    <source>
        <dbReference type="ARBA" id="ARBA00051680"/>
    </source>
</evidence>
<comment type="similarity">
    <text evidence="1">Belongs to the protein kinase superfamily. CMGC Ser/Thr protein kinase family. MNB/DYRK subfamily.</text>
</comment>
<dbReference type="GO" id="GO:0005737">
    <property type="term" value="C:cytoplasm"/>
    <property type="evidence" value="ECO:0007669"/>
    <property type="project" value="TreeGrafter"/>
</dbReference>
<reference evidence="14" key="1">
    <citation type="submission" date="2021-06" db="EMBL/GenBank/DDBJ databases">
        <authorList>
            <person name="Kallberg Y."/>
            <person name="Tangrot J."/>
            <person name="Rosling A."/>
        </authorList>
    </citation>
    <scope>NUCLEOTIDE SEQUENCE</scope>
    <source>
        <strain evidence="14">IA702</strain>
    </source>
</reference>
<comment type="caution">
    <text evidence="14">The sequence shown here is derived from an EMBL/GenBank/DDBJ whole genome shotgun (WGS) entry which is preliminary data.</text>
</comment>
<accession>A0A9N9F591</accession>
<feature type="region of interest" description="Disordered" evidence="12">
    <location>
        <begin position="204"/>
        <end position="662"/>
    </location>
</feature>
<feature type="compositionally biased region" description="Polar residues" evidence="12">
    <location>
        <begin position="549"/>
        <end position="560"/>
    </location>
</feature>
<dbReference type="Pfam" id="PF00069">
    <property type="entry name" value="Pkinase"/>
    <property type="match status" value="1"/>
</dbReference>
<dbReference type="FunFam" id="3.30.200.20:FF:000087">
    <property type="entry name" value="Dual specificity tyrosine-phosphorylation-regulated kinase 1A"/>
    <property type="match status" value="1"/>
</dbReference>
<evidence type="ECO:0000256" key="7">
    <source>
        <dbReference type="ARBA" id="ARBA00022840"/>
    </source>
</evidence>
<protein>
    <recommendedName>
        <fullName evidence="2">dual-specificity kinase</fullName>
        <ecNumber evidence="2">2.7.12.1</ecNumber>
    </recommendedName>
</protein>
<feature type="region of interest" description="Disordered" evidence="12">
    <location>
        <begin position="1"/>
        <end position="48"/>
    </location>
</feature>
<dbReference type="Gene3D" id="1.10.510.10">
    <property type="entry name" value="Transferase(Phosphotransferase) domain 1"/>
    <property type="match status" value="1"/>
</dbReference>
<evidence type="ECO:0000256" key="9">
    <source>
        <dbReference type="ARBA" id="ARBA00049308"/>
    </source>
</evidence>
<dbReference type="Gene3D" id="3.30.10.30">
    <property type="entry name" value="DYRK"/>
    <property type="match status" value="1"/>
</dbReference>
<feature type="compositionally biased region" description="Basic and acidic residues" evidence="12">
    <location>
        <begin position="482"/>
        <end position="492"/>
    </location>
</feature>
<dbReference type="PROSITE" id="PS50011">
    <property type="entry name" value="PROTEIN_KINASE_DOM"/>
    <property type="match status" value="1"/>
</dbReference>
<evidence type="ECO:0000256" key="1">
    <source>
        <dbReference type="ARBA" id="ARBA00008867"/>
    </source>
</evidence>
<comment type="catalytic activity">
    <reaction evidence="8">
        <text>L-seryl-[protein] + ATP = O-phospho-L-seryl-[protein] + ADP + H(+)</text>
        <dbReference type="Rhea" id="RHEA:17989"/>
        <dbReference type="Rhea" id="RHEA-COMP:9863"/>
        <dbReference type="Rhea" id="RHEA-COMP:11604"/>
        <dbReference type="ChEBI" id="CHEBI:15378"/>
        <dbReference type="ChEBI" id="CHEBI:29999"/>
        <dbReference type="ChEBI" id="CHEBI:30616"/>
        <dbReference type="ChEBI" id="CHEBI:83421"/>
        <dbReference type="ChEBI" id="CHEBI:456216"/>
        <dbReference type="EC" id="2.7.12.1"/>
    </reaction>
</comment>
<dbReference type="Proteomes" id="UP000789572">
    <property type="component" value="Unassembled WGS sequence"/>
</dbReference>
<feature type="compositionally biased region" description="Basic and acidic residues" evidence="12">
    <location>
        <begin position="684"/>
        <end position="694"/>
    </location>
</feature>
<dbReference type="GO" id="GO:0005856">
    <property type="term" value="C:cytoskeleton"/>
    <property type="evidence" value="ECO:0007669"/>
    <property type="project" value="TreeGrafter"/>
</dbReference>
<dbReference type="GO" id="GO:0005524">
    <property type="term" value="F:ATP binding"/>
    <property type="evidence" value="ECO:0007669"/>
    <property type="project" value="UniProtKB-UniRule"/>
</dbReference>
<dbReference type="FunFam" id="1.10.510.10:FF:000112">
    <property type="entry name" value="Putative dual specificity tyrosine-phosphorylation-regulated kinase 2"/>
    <property type="match status" value="1"/>
</dbReference>
<keyword evidence="15" id="KW-1185">Reference proteome</keyword>
<dbReference type="Gene3D" id="3.30.200.20">
    <property type="entry name" value="Phosphorylase Kinase, domain 1"/>
    <property type="match status" value="1"/>
</dbReference>
<dbReference type="SMART" id="SM00220">
    <property type="entry name" value="S_TKc"/>
    <property type="match status" value="1"/>
</dbReference>
<dbReference type="InterPro" id="IPR042521">
    <property type="entry name" value="DYRK"/>
</dbReference>
<keyword evidence="6" id="KW-0418">Kinase</keyword>
<comment type="catalytic activity">
    <reaction evidence="9">
        <text>L-threonyl-[protein] + ATP = O-phospho-L-threonyl-[protein] + ADP + H(+)</text>
        <dbReference type="Rhea" id="RHEA:46608"/>
        <dbReference type="Rhea" id="RHEA-COMP:11060"/>
        <dbReference type="Rhea" id="RHEA-COMP:11605"/>
        <dbReference type="ChEBI" id="CHEBI:15378"/>
        <dbReference type="ChEBI" id="CHEBI:30013"/>
        <dbReference type="ChEBI" id="CHEBI:30616"/>
        <dbReference type="ChEBI" id="CHEBI:61977"/>
        <dbReference type="ChEBI" id="CHEBI:456216"/>
        <dbReference type="EC" id="2.7.12.1"/>
    </reaction>
</comment>
<feature type="compositionally biased region" description="Low complexity" evidence="12">
    <location>
        <begin position="375"/>
        <end position="391"/>
    </location>
</feature>
<feature type="compositionally biased region" description="Basic and acidic residues" evidence="12">
    <location>
        <begin position="213"/>
        <end position="236"/>
    </location>
</feature>
<evidence type="ECO:0000256" key="3">
    <source>
        <dbReference type="ARBA" id="ARBA00022527"/>
    </source>
</evidence>
<comment type="catalytic activity">
    <reaction evidence="10">
        <text>L-tyrosyl-[protein] + ATP = O-phospho-L-tyrosyl-[protein] + ADP + H(+)</text>
        <dbReference type="Rhea" id="RHEA:10596"/>
        <dbReference type="Rhea" id="RHEA-COMP:10136"/>
        <dbReference type="Rhea" id="RHEA-COMP:20101"/>
        <dbReference type="ChEBI" id="CHEBI:15378"/>
        <dbReference type="ChEBI" id="CHEBI:30616"/>
        <dbReference type="ChEBI" id="CHEBI:46858"/>
        <dbReference type="ChEBI" id="CHEBI:61978"/>
        <dbReference type="ChEBI" id="CHEBI:456216"/>
        <dbReference type="EC" id="2.7.12.1"/>
    </reaction>
</comment>
<feature type="domain" description="Protein kinase" evidence="13">
    <location>
        <begin position="769"/>
        <end position="1065"/>
    </location>
</feature>
<dbReference type="InterPro" id="IPR050494">
    <property type="entry name" value="Ser_Thr_dual-spec_kinase"/>
</dbReference>
<feature type="binding site" evidence="11">
    <location>
        <position position="798"/>
    </location>
    <ligand>
        <name>ATP</name>
        <dbReference type="ChEBI" id="CHEBI:30616"/>
    </ligand>
</feature>
<feature type="compositionally biased region" description="Low complexity" evidence="12">
    <location>
        <begin position="151"/>
        <end position="166"/>
    </location>
</feature>
<keyword evidence="5 11" id="KW-0547">Nucleotide-binding</keyword>
<evidence type="ECO:0000256" key="5">
    <source>
        <dbReference type="ARBA" id="ARBA00022741"/>
    </source>
</evidence>
<dbReference type="CDD" id="cd14210">
    <property type="entry name" value="PKc_DYRK"/>
    <property type="match status" value="1"/>
</dbReference>
<feature type="region of interest" description="Disordered" evidence="12">
    <location>
        <begin position="684"/>
        <end position="706"/>
    </location>
</feature>
<feature type="compositionally biased region" description="Polar residues" evidence="12">
    <location>
        <begin position="568"/>
        <end position="662"/>
    </location>
</feature>
<sequence>MVDNAPQVSQSITSIHKKSKPRDVPSSTTASSDSSHKHKSERKNRRYKEVQAEVLTTFNELQEVEKELGSAANDILARMDSLFNRRRREDDNIEKDDDGEIGKPGYGIDSKGRRSSISSASAKNRSTATPSTPVKPRMTRRTSVQDANTPNGINTNGSIGSTTSNSDPLAMFRRKTSTGATSEFPSLANVKHKYLPDISGIGLALTSDIKTSTSDKKSLKSTRSEEKLQQQKDSGKKKEKKRMTIDTSIAPKTSKTSTPASEEFNKRRSVYETSTAKNKSNGPKKSSTNGSSVFFDDDRKNQTPSPAIPAPMRSKTMPIKPADNNALTKLQLPLSARNHSASGLFPIKKGAETSSKENEFIVGSAPTSISRRRQSSVSSSAAASSTSTSGSQKPTSRSTTPNIVNHRLSHPPPLQISSQPPPVPAVPPPSMLPQPRSRSRGVGRVNEDIPPVPPVPTGLKESVIEKKYGNTDVKSSGGTSLSRREKAASTDGHRRRPRGQTMPGKTDHPKLDENLVFPPYNPPSLPPLDRIRQHQNTPNQSETRLKIPSTPTSAGTTSFPSKIPTPTGIATRSSKPTNPTLPSPSGSKTSRLSPRNRRPSGSSTLQPSAKSTHVTMTSTSGKTNVSASNNVSKKPRRNSNAAPTATTKVQTSLSSSSLPDLQKSGQHLKQDLLDPLCSDAKPKLREKREKESHAKGTTPMSPQTALKTFGPYLSQYERTEIVEYPNVYFTAPNAPKKPASTELTGCNFGFDDERGDYLVVMGDHLCYRYEIIDSLGKGSFGQVLKCLDHKTGEHVAVKIIRNKKRFHCQALVEVKILESLARWDPDDNHNIIHMTDHFYFRNHLCIAFELLSVNLYEFIKSNNFQGFSPGLIKRFCTQLLNSLSLLQRHNIVHCDLKPENVLLKHPTKSSIKVIDFGSSCFENEKVYTYIQSRFYRSPEVILGITYNMAIDMWSLGCILAELYTGYPLFPGENEQEQLACIMEVQGLPDKYLIEKSTRKRIFFDSNGSPRPVVNSKGKRRRPGSKTLTQALKCNDEVFLDFISRCLQWDPEKRMKPDEGLMHEWITDVKINVSR</sequence>
<dbReference type="InterPro" id="IPR000719">
    <property type="entry name" value="Prot_kinase_dom"/>
</dbReference>
<dbReference type="SUPFAM" id="SSF56112">
    <property type="entry name" value="Protein kinase-like (PK-like)"/>
    <property type="match status" value="1"/>
</dbReference>
<keyword evidence="4" id="KW-0808">Transferase</keyword>
<dbReference type="OrthoDB" id="9332038at2759"/>
<feature type="compositionally biased region" description="Polar residues" evidence="12">
    <location>
        <begin position="271"/>
        <end position="292"/>
    </location>
</feature>
<evidence type="ECO:0000256" key="2">
    <source>
        <dbReference type="ARBA" id="ARBA00013203"/>
    </source>
</evidence>
<feature type="compositionally biased region" description="Polar residues" evidence="12">
    <location>
        <begin position="1"/>
        <end position="14"/>
    </location>
</feature>
<proteinExistence type="inferred from homology"/>
<name>A0A9N9F591_9GLOM</name>
<dbReference type="PROSITE" id="PS00107">
    <property type="entry name" value="PROTEIN_KINASE_ATP"/>
    <property type="match status" value="1"/>
</dbReference>
<feature type="compositionally biased region" description="Pro residues" evidence="12">
    <location>
        <begin position="410"/>
        <end position="432"/>
    </location>
</feature>
<dbReference type="PANTHER" id="PTHR24058:SF22">
    <property type="entry name" value="DUAL SPECIFICITY TYROSINE-PHOSPHORYLATION-REGULATED KINASE 4"/>
    <property type="match status" value="1"/>
</dbReference>
<evidence type="ECO:0000256" key="11">
    <source>
        <dbReference type="PROSITE-ProRule" id="PRU10141"/>
    </source>
</evidence>